<name>A0ABU3C7B5_9FLAO</name>
<comment type="cofactor">
    <cofactor evidence="1">
        <name>FAD</name>
        <dbReference type="ChEBI" id="CHEBI:57692"/>
    </cofactor>
</comment>
<dbReference type="InterPro" id="IPR004099">
    <property type="entry name" value="Pyr_nucl-diS_OxRdtase_dimer"/>
</dbReference>
<dbReference type="Proteomes" id="UP001262889">
    <property type="component" value="Unassembled WGS sequence"/>
</dbReference>
<dbReference type="InterPro" id="IPR012999">
    <property type="entry name" value="Pyr_OxRdtase_I_AS"/>
</dbReference>
<protein>
    <submittedName>
        <fullName evidence="12">FAD-dependent oxidoreductase</fullName>
    </submittedName>
</protein>
<keyword evidence="4 9" id="KW-0274">FAD</keyword>
<keyword evidence="13" id="KW-1185">Reference proteome</keyword>
<gene>
    <name evidence="12" type="ORF">RM553_05215</name>
</gene>
<dbReference type="Gene3D" id="3.50.50.60">
    <property type="entry name" value="FAD/NAD(P)-binding domain"/>
    <property type="match status" value="2"/>
</dbReference>
<evidence type="ECO:0000256" key="8">
    <source>
        <dbReference type="ARBA" id="ARBA00023284"/>
    </source>
</evidence>
<evidence type="ECO:0000256" key="9">
    <source>
        <dbReference type="RuleBase" id="RU003691"/>
    </source>
</evidence>
<evidence type="ECO:0000313" key="12">
    <source>
        <dbReference type="EMBL" id="MDT0642228.1"/>
    </source>
</evidence>
<dbReference type="Pfam" id="PF02852">
    <property type="entry name" value="Pyr_redox_dim"/>
    <property type="match status" value="1"/>
</dbReference>
<evidence type="ECO:0000256" key="2">
    <source>
        <dbReference type="ARBA" id="ARBA00007532"/>
    </source>
</evidence>
<dbReference type="Pfam" id="PF07992">
    <property type="entry name" value="Pyr_redox_2"/>
    <property type="match status" value="1"/>
</dbReference>
<dbReference type="PANTHER" id="PTHR43014">
    <property type="entry name" value="MERCURIC REDUCTASE"/>
    <property type="match status" value="1"/>
</dbReference>
<dbReference type="Gene3D" id="3.30.390.30">
    <property type="match status" value="1"/>
</dbReference>
<dbReference type="InterPro" id="IPR023753">
    <property type="entry name" value="FAD/NAD-binding_dom"/>
</dbReference>
<sequence length="480" mass="53425">MKEKKYDLIVIGSGSGGLGIAMGMLEFGFKVLLIDKTSEKIGGECLNTGCVPSKSFINASKTIHQAQKAQEFGLEVNGKISLPKIMEYVRQRQKVIRQHENADYLRKKGLHIILGTAKFISRSSIEINEKNYRAKNIVIATGSSPRKINIKGADLISCYTNEDVFQLASLPANFIFLGAGPVSIELGQAFSRLGSRVTIIDRSSSILKKEDPFISNALQKKLEQENIDFLLNAEIEEILSSSEAVIKTSGGEKKEIPADAVFMGLGRELDFDDLNLEAAGIETDGNKIKLNRKLQTTNKNVFVSGDAAGNMKFSHAAEMHNMLLLNNFLSPVKKKLDFSHFSWVTFTDPEVATFGWSEEQLKEKEIPYERLENDFRESDRAVTANFQDGKILLFIEKKKFNSASAKVLGGSILAPGAGEIFQELVLANSAGITIKQLMDKIYPYPTAANMHKIVVRNRILKDLKPWMKKIARGFYKFGKR</sequence>
<dbReference type="EMBL" id="JAVRHQ010000004">
    <property type="protein sequence ID" value="MDT0642228.1"/>
    <property type="molecule type" value="Genomic_DNA"/>
</dbReference>
<dbReference type="InterPro" id="IPR036188">
    <property type="entry name" value="FAD/NAD-bd_sf"/>
</dbReference>
<dbReference type="RefSeq" id="WP_311533902.1">
    <property type="nucleotide sequence ID" value="NZ_JAVRHQ010000004.1"/>
</dbReference>
<keyword evidence="3 9" id="KW-0285">Flavoprotein</keyword>
<dbReference type="SUPFAM" id="SSF55424">
    <property type="entry name" value="FAD/NAD-linked reductases, dimerisation (C-terminal) domain"/>
    <property type="match status" value="1"/>
</dbReference>
<evidence type="ECO:0000256" key="4">
    <source>
        <dbReference type="ARBA" id="ARBA00022827"/>
    </source>
</evidence>
<evidence type="ECO:0000256" key="1">
    <source>
        <dbReference type="ARBA" id="ARBA00001974"/>
    </source>
</evidence>
<dbReference type="SUPFAM" id="SSF51905">
    <property type="entry name" value="FAD/NAD(P)-binding domain"/>
    <property type="match status" value="1"/>
</dbReference>
<keyword evidence="5" id="KW-0521">NADP</keyword>
<keyword evidence="6 9" id="KW-0560">Oxidoreductase</keyword>
<dbReference type="PRINTS" id="PR00368">
    <property type="entry name" value="FADPNR"/>
</dbReference>
<proteinExistence type="inferred from homology"/>
<evidence type="ECO:0000256" key="5">
    <source>
        <dbReference type="ARBA" id="ARBA00022857"/>
    </source>
</evidence>
<evidence type="ECO:0000256" key="7">
    <source>
        <dbReference type="ARBA" id="ARBA00023157"/>
    </source>
</evidence>
<evidence type="ECO:0000259" key="11">
    <source>
        <dbReference type="Pfam" id="PF07992"/>
    </source>
</evidence>
<reference evidence="12 13" key="1">
    <citation type="submission" date="2023-09" db="EMBL/GenBank/DDBJ databases">
        <authorList>
            <person name="Rey-Velasco X."/>
        </authorList>
    </citation>
    <scope>NUCLEOTIDE SEQUENCE [LARGE SCALE GENOMIC DNA]</scope>
    <source>
        <strain evidence="12 13">F363</strain>
    </source>
</reference>
<organism evidence="12 13">
    <name type="scientific">Autumnicola tepida</name>
    <dbReference type="NCBI Taxonomy" id="3075595"/>
    <lineage>
        <taxon>Bacteria</taxon>
        <taxon>Pseudomonadati</taxon>
        <taxon>Bacteroidota</taxon>
        <taxon>Flavobacteriia</taxon>
        <taxon>Flavobacteriales</taxon>
        <taxon>Flavobacteriaceae</taxon>
        <taxon>Autumnicola</taxon>
    </lineage>
</organism>
<evidence type="ECO:0000313" key="13">
    <source>
        <dbReference type="Proteomes" id="UP001262889"/>
    </source>
</evidence>
<evidence type="ECO:0000256" key="3">
    <source>
        <dbReference type="ARBA" id="ARBA00022630"/>
    </source>
</evidence>
<dbReference type="PRINTS" id="PR00411">
    <property type="entry name" value="PNDRDTASEI"/>
</dbReference>
<keyword evidence="7" id="KW-1015">Disulfide bond</keyword>
<dbReference type="InterPro" id="IPR001100">
    <property type="entry name" value="Pyr_nuc-diS_OxRdtase"/>
</dbReference>
<dbReference type="PROSITE" id="PS00076">
    <property type="entry name" value="PYRIDINE_REDOX_1"/>
    <property type="match status" value="1"/>
</dbReference>
<evidence type="ECO:0000256" key="6">
    <source>
        <dbReference type="ARBA" id="ARBA00023002"/>
    </source>
</evidence>
<keyword evidence="8 9" id="KW-0676">Redox-active center</keyword>
<comment type="similarity">
    <text evidence="2 9">Belongs to the class-I pyridine nucleotide-disulfide oxidoreductase family.</text>
</comment>
<evidence type="ECO:0000259" key="10">
    <source>
        <dbReference type="Pfam" id="PF02852"/>
    </source>
</evidence>
<feature type="domain" description="FAD/NAD(P)-binding" evidence="11">
    <location>
        <begin position="6"/>
        <end position="319"/>
    </location>
</feature>
<dbReference type="PIRSF" id="PIRSF000350">
    <property type="entry name" value="Mercury_reductase_MerA"/>
    <property type="match status" value="1"/>
</dbReference>
<dbReference type="InterPro" id="IPR016156">
    <property type="entry name" value="FAD/NAD-linked_Rdtase_dimer_sf"/>
</dbReference>
<feature type="domain" description="Pyridine nucleotide-disulphide oxidoreductase dimerisation" evidence="10">
    <location>
        <begin position="343"/>
        <end position="449"/>
    </location>
</feature>
<comment type="caution">
    <text evidence="12">The sequence shown here is derived from an EMBL/GenBank/DDBJ whole genome shotgun (WGS) entry which is preliminary data.</text>
</comment>
<accession>A0ABU3C7B5</accession>